<gene>
    <name evidence="1" type="ORF">BMJ33_02625</name>
</gene>
<evidence type="ECO:0000313" key="1">
    <source>
        <dbReference type="EMBL" id="PLU08853.1"/>
    </source>
</evidence>
<keyword evidence="2" id="KW-1185">Reference proteome</keyword>
<protein>
    <recommendedName>
        <fullName evidence="3">CBS domain-containing protein</fullName>
    </recommendedName>
</protein>
<dbReference type="EMBL" id="NBUC01000016">
    <property type="protein sequence ID" value="PLU08853.1"/>
    <property type="molecule type" value="Genomic_DNA"/>
</dbReference>
<accession>A0ABX4TUL9</accession>
<reference evidence="1 2" key="1">
    <citation type="journal article" date="2018" name="FEMS Microbiol. Ecol.">
        <title>Co-invading symbiotic mutualists of Medicago polymorpha retain high ancestral diversity and contain diverse accessory genomes.</title>
        <authorList>
            <person name="Porter S.S."/>
            <person name="Faber-Hammond J.J."/>
            <person name="Friesen M.L."/>
        </authorList>
    </citation>
    <scope>NUCLEOTIDE SEQUENCE [LARGE SCALE GENOMIC DNA]</scope>
    <source>
        <strain evidence="1 2">Str16</strain>
    </source>
</reference>
<sequence length="60" mass="6179">MAAARVMKAARIPVSINVTIDAVSCRDGLVDRTAHTFAGSGRFAGRTGRCGDNESGALLS</sequence>
<comment type="caution">
    <text evidence="1">The sequence shown here is derived from an EMBL/GenBank/DDBJ whole genome shotgun (WGS) entry which is preliminary data.</text>
</comment>
<organism evidence="1 2">
    <name type="scientific">Sinorhizobium medicae</name>
    <dbReference type="NCBI Taxonomy" id="110321"/>
    <lineage>
        <taxon>Bacteria</taxon>
        <taxon>Pseudomonadati</taxon>
        <taxon>Pseudomonadota</taxon>
        <taxon>Alphaproteobacteria</taxon>
        <taxon>Hyphomicrobiales</taxon>
        <taxon>Rhizobiaceae</taxon>
        <taxon>Sinorhizobium/Ensifer group</taxon>
        <taxon>Sinorhizobium</taxon>
    </lineage>
</organism>
<proteinExistence type="predicted"/>
<name>A0ABX4TUL9_9HYPH</name>
<evidence type="ECO:0000313" key="2">
    <source>
        <dbReference type="Proteomes" id="UP001190825"/>
    </source>
</evidence>
<dbReference type="Proteomes" id="UP001190825">
    <property type="component" value="Unassembled WGS sequence"/>
</dbReference>
<evidence type="ECO:0008006" key="3">
    <source>
        <dbReference type="Google" id="ProtNLM"/>
    </source>
</evidence>